<dbReference type="CDD" id="cd02696">
    <property type="entry name" value="MurNAc-LAA"/>
    <property type="match status" value="1"/>
</dbReference>
<dbReference type="InterPro" id="IPR050695">
    <property type="entry name" value="N-acetylmuramoyl_amidase_3"/>
</dbReference>
<dbReference type="PANTHER" id="PTHR30404">
    <property type="entry name" value="N-ACETYLMURAMOYL-L-ALANINE AMIDASE"/>
    <property type="match status" value="1"/>
</dbReference>
<comment type="caution">
    <text evidence="3">The sequence shown here is derived from an EMBL/GenBank/DDBJ whole genome shotgun (WGS) entry which is preliminary data.</text>
</comment>
<sequence>MGQSEKGPLGIMQSIMNFFKFKKHLYMAPLCFLLLAGGIILVSVMLYDRFLNTEHEPVRMDLGATDYDFSGQTIVIDPGHGGKDPGATSISGVTEDQIVFAIAKTLEARLTSSGAEVILTRDRDTFASLDDRKVDGDLFISLHSDAMDDPSISGFTTYYTHPEQKGFAESINSALDQYSYFYNRGVGTMNYQVTWQLDYPAVLIELGYLSNEVDDMSLTEARYQSMMTEGIIEGIDDYLN</sequence>
<keyword evidence="1" id="KW-0812">Transmembrane</keyword>
<dbReference type="Proteomes" id="UP000436284">
    <property type="component" value="Unassembled WGS sequence"/>
</dbReference>
<dbReference type="SUPFAM" id="SSF53187">
    <property type="entry name" value="Zn-dependent exopeptidases"/>
    <property type="match status" value="1"/>
</dbReference>
<evidence type="ECO:0000313" key="3">
    <source>
        <dbReference type="EMBL" id="MXQ50039.1"/>
    </source>
</evidence>
<keyword evidence="1" id="KW-0472">Membrane</keyword>
<dbReference type="SMART" id="SM00646">
    <property type="entry name" value="Ami_3"/>
    <property type="match status" value="1"/>
</dbReference>
<dbReference type="EMBL" id="WUUK01000001">
    <property type="protein sequence ID" value="MXQ50039.1"/>
    <property type="molecule type" value="Genomic_DNA"/>
</dbReference>
<evidence type="ECO:0000256" key="1">
    <source>
        <dbReference type="SAM" id="Phobius"/>
    </source>
</evidence>
<keyword evidence="4" id="KW-1185">Reference proteome</keyword>
<organism evidence="3 4">
    <name type="scientific">Salinicoccus hispanicus</name>
    <dbReference type="NCBI Taxonomy" id="157225"/>
    <lineage>
        <taxon>Bacteria</taxon>
        <taxon>Bacillati</taxon>
        <taxon>Bacillota</taxon>
        <taxon>Bacilli</taxon>
        <taxon>Bacillales</taxon>
        <taxon>Staphylococcaceae</taxon>
        <taxon>Salinicoccus</taxon>
    </lineage>
</organism>
<dbReference type="GO" id="GO:0030288">
    <property type="term" value="C:outer membrane-bounded periplasmic space"/>
    <property type="evidence" value="ECO:0007669"/>
    <property type="project" value="TreeGrafter"/>
</dbReference>
<dbReference type="AlphaFoldDB" id="A0A6N8U308"/>
<dbReference type="OrthoDB" id="9806267at2"/>
<dbReference type="GO" id="GO:0008745">
    <property type="term" value="F:N-acetylmuramoyl-L-alanine amidase activity"/>
    <property type="evidence" value="ECO:0007669"/>
    <property type="project" value="InterPro"/>
</dbReference>
<accession>A0A6N8U308</accession>
<keyword evidence="1" id="KW-1133">Transmembrane helix</keyword>
<feature type="transmembrane region" description="Helical" evidence="1">
    <location>
        <begin position="25"/>
        <end position="47"/>
    </location>
</feature>
<evidence type="ECO:0000259" key="2">
    <source>
        <dbReference type="SMART" id="SM00646"/>
    </source>
</evidence>
<proteinExistence type="predicted"/>
<dbReference type="Gene3D" id="3.40.630.40">
    <property type="entry name" value="Zn-dependent exopeptidases"/>
    <property type="match status" value="1"/>
</dbReference>
<reference evidence="3 4" key="1">
    <citation type="submission" date="2019-12" db="EMBL/GenBank/DDBJ databases">
        <title>Salinicoccus cyprini sp. nov., isolated from gastro-intestinal tract of mirror carp, Cyprinus carpio var. specularis, collected from Gobind Sagar Reservoir, Himachal Pradesh, India.</title>
        <authorList>
            <person name="Talwar C."/>
            <person name="Singh A.K."/>
            <person name="Lal R."/>
            <person name="Negi R.K."/>
        </authorList>
    </citation>
    <scope>NUCLEOTIDE SEQUENCE [LARGE SCALE GENOMIC DNA]</scope>
    <source>
        <strain evidence="3 4">J-82</strain>
    </source>
</reference>
<dbReference type="GO" id="GO:0009253">
    <property type="term" value="P:peptidoglycan catabolic process"/>
    <property type="evidence" value="ECO:0007669"/>
    <property type="project" value="InterPro"/>
</dbReference>
<dbReference type="RefSeq" id="WP_160651821.1">
    <property type="nucleotide sequence ID" value="NZ_JBHRWU010000001.1"/>
</dbReference>
<dbReference type="PANTHER" id="PTHR30404:SF7">
    <property type="entry name" value="CELL WALL AMIDASE LYTH-RELATED"/>
    <property type="match status" value="1"/>
</dbReference>
<feature type="domain" description="MurNAc-LAA" evidence="2">
    <location>
        <begin position="128"/>
        <end position="236"/>
    </location>
</feature>
<dbReference type="Pfam" id="PF01520">
    <property type="entry name" value="Amidase_3"/>
    <property type="match status" value="1"/>
</dbReference>
<name>A0A6N8U308_9STAP</name>
<evidence type="ECO:0000313" key="4">
    <source>
        <dbReference type="Proteomes" id="UP000436284"/>
    </source>
</evidence>
<protein>
    <submittedName>
        <fullName evidence="3">N-acetylmuramoyl-L-alanine amidase</fullName>
    </submittedName>
</protein>
<gene>
    <name evidence="3" type="ORF">GQ671_01830</name>
</gene>
<dbReference type="InterPro" id="IPR002508">
    <property type="entry name" value="MurNAc-LAA_cat"/>
</dbReference>